<dbReference type="Proteomes" id="UP001345963">
    <property type="component" value="Unassembled WGS sequence"/>
</dbReference>
<evidence type="ECO:0000313" key="2">
    <source>
        <dbReference type="Proteomes" id="UP001345963"/>
    </source>
</evidence>
<gene>
    <name evidence="1" type="ORF">ATANTOWER_011850</name>
</gene>
<dbReference type="EMBL" id="JAHUTI010071390">
    <property type="protein sequence ID" value="MED6255602.1"/>
    <property type="molecule type" value="Genomic_DNA"/>
</dbReference>
<accession>A0ABU7BY54</accession>
<protein>
    <submittedName>
        <fullName evidence="1">Uncharacterized protein</fullName>
    </submittedName>
</protein>
<proteinExistence type="predicted"/>
<evidence type="ECO:0000313" key="1">
    <source>
        <dbReference type="EMBL" id="MED6255602.1"/>
    </source>
</evidence>
<name>A0ABU7BY54_9TELE</name>
<comment type="caution">
    <text evidence="1">The sequence shown here is derived from an EMBL/GenBank/DDBJ whole genome shotgun (WGS) entry which is preliminary data.</text>
</comment>
<organism evidence="1 2">
    <name type="scientific">Ataeniobius toweri</name>
    <dbReference type="NCBI Taxonomy" id="208326"/>
    <lineage>
        <taxon>Eukaryota</taxon>
        <taxon>Metazoa</taxon>
        <taxon>Chordata</taxon>
        <taxon>Craniata</taxon>
        <taxon>Vertebrata</taxon>
        <taxon>Euteleostomi</taxon>
        <taxon>Actinopterygii</taxon>
        <taxon>Neopterygii</taxon>
        <taxon>Teleostei</taxon>
        <taxon>Neoteleostei</taxon>
        <taxon>Acanthomorphata</taxon>
        <taxon>Ovalentaria</taxon>
        <taxon>Atherinomorphae</taxon>
        <taxon>Cyprinodontiformes</taxon>
        <taxon>Goodeidae</taxon>
        <taxon>Ataeniobius</taxon>
    </lineage>
</organism>
<reference evidence="1 2" key="1">
    <citation type="submission" date="2021-07" db="EMBL/GenBank/DDBJ databases">
        <authorList>
            <person name="Palmer J.M."/>
        </authorList>
    </citation>
    <scope>NUCLEOTIDE SEQUENCE [LARGE SCALE GENOMIC DNA]</scope>
    <source>
        <strain evidence="1 2">AT_MEX2019</strain>
        <tissue evidence="1">Muscle</tissue>
    </source>
</reference>
<keyword evidence="2" id="KW-1185">Reference proteome</keyword>
<sequence length="129" mass="14252">MSHLNHCGRILANLSLQNYLISATLEGFSKFSKFMVSSIAADPEAVQTITLPPPCLTAGMMFFFLKCCVSFTPDVTVHIFTESMPISLVDHQDVSWQMREPFCSFGAAMVLSLELSHEAIFAQSLCLIV</sequence>